<dbReference type="Proteomes" id="UP001187192">
    <property type="component" value="Unassembled WGS sequence"/>
</dbReference>
<keyword evidence="1" id="KW-0812">Transmembrane</keyword>
<organism evidence="4 5">
    <name type="scientific">Ficus carica</name>
    <name type="common">Common fig</name>
    <dbReference type="NCBI Taxonomy" id="3494"/>
    <lineage>
        <taxon>Eukaryota</taxon>
        <taxon>Viridiplantae</taxon>
        <taxon>Streptophyta</taxon>
        <taxon>Embryophyta</taxon>
        <taxon>Tracheophyta</taxon>
        <taxon>Spermatophyta</taxon>
        <taxon>Magnoliopsida</taxon>
        <taxon>eudicotyledons</taxon>
        <taxon>Gunneridae</taxon>
        <taxon>Pentapetalae</taxon>
        <taxon>rosids</taxon>
        <taxon>fabids</taxon>
        <taxon>Rosales</taxon>
        <taxon>Moraceae</taxon>
        <taxon>Ficeae</taxon>
        <taxon>Ficus</taxon>
    </lineage>
</organism>
<feature type="chain" id="PRO_5041684933" description="PGG domain-containing protein" evidence="2">
    <location>
        <begin position="16"/>
        <end position="164"/>
    </location>
</feature>
<sequence length="164" mass="18223">MIVSTLIALFVFAVAFNAPGGYDYGVPNLAWNRSFMVFVISDALALFSSITSLLMFFSILTVRYAEEDFHVLLPKKLIIGLASLFFSIATVMVTFGATFYILLNGRLDLVIAIPMFLLAPVPVSIFVLFRFPFFIEMCRSTFGNAFFILKAFGDHSSSAYKSCS</sequence>
<feature type="transmembrane region" description="Helical" evidence="1">
    <location>
        <begin position="77"/>
        <end position="103"/>
    </location>
</feature>
<name>A0AA88AIS3_FICCA</name>
<comment type="caution">
    <text evidence="4">The sequence shown here is derived from an EMBL/GenBank/DDBJ whole genome shotgun (WGS) entry which is preliminary data.</text>
</comment>
<dbReference type="PANTHER" id="PTHR24177">
    <property type="entry name" value="CASKIN"/>
    <property type="match status" value="1"/>
</dbReference>
<reference evidence="4" key="1">
    <citation type="submission" date="2023-07" db="EMBL/GenBank/DDBJ databases">
        <title>draft genome sequence of fig (Ficus carica).</title>
        <authorList>
            <person name="Takahashi T."/>
            <person name="Nishimura K."/>
        </authorList>
    </citation>
    <scope>NUCLEOTIDE SEQUENCE</scope>
</reference>
<feature type="transmembrane region" description="Helical" evidence="1">
    <location>
        <begin position="33"/>
        <end position="57"/>
    </location>
</feature>
<dbReference type="EMBL" id="BTGU01000044">
    <property type="protein sequence ID" value="GMN53000.1"/>
    <property type="molecule type" value="Genomic_DNA"/>
</dbReference>
<dbReference type="InterPro" id="IPR026961">
    <property type="entry name" value="PGG_dom"/>
</dbReference>
<dbReference type="Pfam" id="PF13962">
    <property type="entry name" value="PGG"/>
    <property type="match status" value="1"/>
</dbReference>
<keyword evidence="1" id="KW-0472">Membrane</keyword>
<evidence type="ECO:0000313" key="4">
    <source>
        <dbReference type="EMBL" id="GMN53000.1"/>
    </source>
</evidence>
<evidence type="ECO:0000259" key="3">
    <source>
        <dbReference type="Pfam" id="PF13962"/>
    </source>
</evidence>
<feature type="signal peptide" evidence="2">
    <location>
        <begin position="1"/>
        <end position="15"/>
    </location>
</feature>
<keyword evidence="5" id="KW-1185">Reference proteome</keyword>
<keyword evidence="2" id="KW-0732">Signal</keyword>
<protein>
    <recommendedName>
        <fullName evidence="3">PGG domain-containing protein</fullName>
    </recommendedName>
</protein>
<evidence type="ECO:0000256" key="2">
    <source>
        <dbReference type="SAM" id="SignalP"/>
    </source>
</evidence>
<dbReference type="PANTHER" id="PTHR24177:SF365">
    <property type="entry name" value="ANKYRIN REPEAT-CONTAINING PROTEIN NPR4-LIKE ISOFORM X1"/>
    <property type="match status" value="1"/>
</dbReference>
<feature type="transmembrane region" description="Helical" evidence="1">
    <location>
        <begin position="109"/>
        <end position="129"/>
    </location>
</feature>
<evidence type="ECO:0000256" key="1">
    <source>
        <dbReference type="SAM" id="Phobius"/>
    </source>
</evidence>
<keyword evidence="1" id="KW-1133">Transmembrane helix</keyword>
<feature type="domain" description="PGG" evidence="3">
    <location>
        <begin position="1"/>
        <end position="101"/>
    </location>
</feature>
<dbReference type="GO" id="GO:0016020">
    <property type="term" value="C:membrane"/>
    <property type="evidence" value="ECO:0007669"/>
    <property type="project" value="TreeGrafter"/>
</dbReference>
<proteinExistence type="predicted"/>
<gene>
    <name evidence="4" type="ORF">TIFTF001_022153</name>
</gene>
<dbReference type="AlphaFoldDB" id="A0AA88AIS3"/>
<accession>A0AA88AIS3</accession>
<evidence type="ECO:0000313" key="5">
    <source>
        <dbReference type="Proteomes" id="UP001187192"/>
    </source>
</evidence>